<evidence type="ECO:0000259" key="2">
    <source>
        <dbReference type="SMART" id="SM00974"/>
    </source>
</evidence>
<dbReference type="Proteomes" id="UP000287910">
    <property type="component" value="Unassembled WGS sequence"/>
</dbReference>
<keyword evidence="1" id="KW-0175">Coiled coil</keyword>
<name>A0A3S0WIJ9_9BACI</name>
<dbReference type="InterPro" id="IPR018306">
    <property type="entry name" value="Phage_T5_Orf172_DNA-bd"/>
</dbReference>
<dbReference type="InterPro" id="IPR025280">
    <property type="entry name" value="SNIPE"/>
</dbReference>
<dbReference type="Pfam" id="PF13455">
    <property type="entry name" value="MUG113"/>
    <property type="match status" value="1"/>
</dbReference>
<feature type="coiled-coil region" evidence="1">
    <location>
        <begin position="126"/>
        <end position="221"/>
    </location>
</feature>
<evidence type="ECO:0000313" key="4">
    <source>
        <dbReference type="Proteomes" id="UP000287910"/>
    </source>
</evidence>
<dbReference type="EMBL" id="RYYR01000002">
    <property type="protein sequence ID" value="RUL56581.1"/>
    <property type="molecule type" value="Genomic_DNA"/>
</dbReference>
<gene>
    <name evidence="3" type="ORF">EK386_02390</name>
</gene>
<evidence type="ECO:0000313" key="3">
    <source>
        <dbReference type="EMBL" id="RUL56581.1"/>
    </source>
</evidence>
<dbReference type="Pfam" id="PF13250">
    <property type="entry name" value="SNIPE"/>
    <property type="match status" value="1"/>
</dbReference>
<accession>A0A3S0WIJ9</accession>
<keyword evidence="4" id="KW-1185">Reference proteome</keyword>
<feature type="domain" description="Bacteriophage T5 Orf172 DNA-binding" evidence="2">
    <location>
        <begin position="234"/>
        <end position="317"/>
    </location>
</feature>
<evidence type="ECO:0000256" key="1">
    <source>
        <dbReference type="SAM" id="Coils"/>
    </source>
</evidence>
<proteinExistence type="predicted"/>
<comment type="caution">
    <text evidence="3">The sequence shown here is derived from an EMBL/GenBank/DDBJ whole genome shotgun (WGS) entry which is preliminary data.</text>
</comment>
<dbReference type="AlphaFoldDB" id="A0A3S0WIJ9"/>
<sequence>MQDFGFYNPKYDLESSEAYKNRLEDLRRRQKEMVKSKVATTFNHNWTVNGSKSEGKKMVTDAVNLAIRSFNNECDATISKVTVANISSSEKRIIKAFETINKLNRVTSTEIKKAYLDLKIEELYLALEYAQKLETEKEEQRQIREQMREEEKVRREIEKLKEKVEKEEKHFTQAISKLEEQKTNATGDQLAELEAKIFELQNKLNEVLEQKEDVLNRERNTRAGYVYVISNIGSFGEDVYKIGMTRRLEPMDRVKELGDASVPFKFDVHAMIFSEDAPTLENILHKTFTNNRMNLINDRKEFFRVPLQEIKRVIEDNHDKTVEFTLTALAEEYRESRSLREKSLEQENIPV</sequence>
<protein>
    <submittedName>
        <fullName evidence="3">DUF4041 domain-containing protein</fullName>
    </submittedName>
</protein>
<reference evidence="3 4" key="1">
    <citation type="submission" date="2018-12" db="EMBL/GenBank/DDBJ databases">
        <title>Lysinibacillus antri sp. nov., isolated from a cave soil.</title>
        <authorList>
            <person name="Narsing Rao M.P."/>
            <person name="Zhang H."/>
            <person name="Dong Z.-Y."/>
            <person name="Niu X.-K."/>
            <person name="Zhang K."/>
            <person name="Fang B.-Z."/>
            <person name="Kang Y.-Q."/>
            <person name="Xiao M."/>
            <person name="Li W.-J."/>
        </authorList>
    </citation>
    <scope>NUCLEOTIDE SEQUENCE [LARGE SCALE GENOMIC DNA]</scope>
    <source>
        <strain evidence="3 4">SYSU K30002</strain>
    </source>
</reference>
<dbReference type="SMART" id="SM00974">
    <property type="entry name" value="T5orf172"/>
    <property type="match status" value="1"/>
</dbReference>
<organism evidence="3 4">
    <name type="scientific">Lysinibacillus antri</name>
    <dbReference type="NCBI Taxonomy" id="2498145"/>
    <lineage>
        <taxon>Bacteria</taxon>
        <taxon>Bacillati</taxon>
        <taxon>Bacillota</taxon>
        <taxon>Bacilli</taxon>
        <taxon>Bacillales</taxon>
        <taxon>Bacillaceae</taxon>
        <taxon>Lysinibacillus</taxon>
    </lineage>
</organism>